<evidence type="ECO:0000313" key="2">
    <source>
        <dbReference type="Proteomes" id="UP000198668"/>
    </source>
</evidence>
<keyword evidence="2" id="KW-1185">Reference proteome</keyword>
<name>A0A1I3E9H3_9LACT</name>
<organism evidence="1 2">
    <name type="scientific">Pisciglobus halotolerans</name>
    <dbReference type="NCBI Taxonomy" id="745365"/>
    <lineage>
        <taxon>Bacteria</taxon>
        <taxon>Bacillati</taxon>
        <taxon>Bacillota</taxon>
        <taxon>Bacilli</taxon>
        <taxon>Lactobacillales</taxon>
        <taxon>Carnobacteriaceae</taxon>
    </lineage>
</organism>
<evidence type="ECO:0000313" key="1">
    <source>
        <dbReference type="EMBL" id="SFH95604.1"/>
    </source>
</evidence>
<feature type="non-terminal residue" evidence="1">
    <location>
        <position position="32"/>
    </location>
</feature>
<sequence length="32" mass="3769">MKDITEKTTELCKPFIVAKRLQIAEPTLRKYC</sequence>
<dbReference type="AlphaFoldDB" id="A0A1I3E9H3"/>
<accession>A0A1I3E9H3</accession>
<reference evidence="1 2" key="1">
    <citation type="submission" date="2016-10" db="EMBL/GenBank/DDBJ databases">
        <authorList>
            <person name="de Groot N.N."/>
        </authorList>
    </citation>
    <scope>NUCLEOTIDE SEQUENCE [LARGE SCALE GENOMIC DNA]</scope>
    <source>
        <strain evidence="1 2">DSM 27630</strain>
    </source>
</reference>
<protein>
    <submittedName>
        <fullName evidence="1">Uncharacterized protein</fullName>
    </submittedName>
</protein>
<dbReference type="EMBL" id="FOQE01000084">
    <property type="protein sequence ID" value="SFH95604.1"/>
    <property type="molecule type" value="Genomic_DNA"/>
</dbReference>
<proteinExistence type="predicted"/>
<dbReference type="Proteomes" id="UP000198668">
    <property type="component" value="Unassembled WGS sequence"/>
</dbReference>
<gene>
    <name evidence="1" type="ORF">SAMN04489868_1841</name>
</gene>